<keyword evidence="2" id="KW-1185">Reference proteome</keyword>
<dbReference type="Pfam" id="PF12570">
    <property type="entry name" value="DUF3750"/>
    <property type="match status" value="1"/>
</dbReference>
<sequence length="245" mass="26635">MKFLRRLLLALLFIYLLPALSSAGWWYVKERPGSWREADWSSAKILPSPTGDKAAAIYVFSATTGGMKGAIASHSWIVIKGEGDTTYNRYDKVGWGSPIRRNGYPADARWYSNAPHLVVSVKGEEAARLIPKIETAIRSYPYSKPGAYRIWPGPNSNSFVAHVLRSVPELGAVLPPDAVGRDYLPEGKLFAIDADGLDMHATLYGLLGISAGMRSGLEVHVLGLVAGIDIMRPAVKIPALGRFGV</sequence>
<dbReference type="InterPro" id="IPR022224">
    <property type="entry name" value="DUF3750"/>
</dbReference>
<evidence type="ECO:0000313" key="1">
    <source>
        <dbReference type="EMBL" id="MBB5537261.1"/>
    </source>
</evidence>
<organism evidence="1 2">
    <name type="scientific">Rhizobium giardinii</name>
    <dbReference type="NCBI Taxonomy" id="56731"/>
    <lineage>
        <taxon>Bacteria</taxon>
        <taxon>Pseudomonadati</taxon>
        <taxon>Pseudomonadota</taxon>
        <taxon>Alphaproteobacteria</taxon>
        <taxon>Hyphomicrobiales</taxon>
        <taxon>Rhizobiaceae</taxon>
        <taxon>Rhizobium/Agrobacterium group</taxon>
        <taxon>Rhizobium</taxon>
    </lineage>
</organism>
<comment type="caution">
    <text evidence="1">The sequence shown here is derived from an EMBL/GenBank/DDBJ whole genome shotgun (WGS) entry which is preliminary data.</text>
</comment>
<dbReference type="Proteomes" id="UP000585507">
    <property type="component" value="Unassembled WGS sequence"/>
</dbReference>
<evidence type="ECO:0008006" key="3">
    <source>
        <dbReference type="Google" id="ProtNLM"/>
    </source>
</evidence>
<dbReference type="EMBL" id="JACHBK010000009">
    <property type="protein sequence ID" value="MBB5537261.1"/>
    <property type="molecule type" value="Genomic_DNA"/>
</dbReference>
<evidence type="ECO:0000313" key="2">
    <source>
        <dbReference type="Proteomes" id="UP000585507"/>
    </source>
</evidence>
<reference evidence="1 2" key="1">
    <citation type="submission" date="2020-08" db="EMBL/GenBank/DDBJ databases">
        <title>Genomic Encyclopedia of Type Strains, Phase IV (KMG-V): Genome sequencing to study the core and pangenomes of soil and plant-associated prokaryotes.</title>
        <authorList>
            <person name="Whitman W."/>
        </authorList>
    </citation>
    <scope>NUCLEOTIDE SEQUENCE [LARGE SCALE GENOMIC DNA]</scope>
    <source>
        <strain evidence="1 2">SEMIA 4084</strain>
    </source>
</reference>
<dbReference type="RefSeq" id="WP_018329448.1">
    <property type="nucleotide sequence ID" value="NZ_JACHBK010000009.1"/>
</dbReference>
<dbReference type="AlphaFoldDB" id="A0A7W8XA24"/>
<accession>A0A7W8XA24</accession>
<gene>
    <name evidence="1" type="ORF">GGD55_003977</name>
</gene>
<name>A0A7W8XA24_9HYPH</name>
<protein>
    <recommendedName>
        <fullName evidence="3">DUF3750 domain-containing protein</fullName>
    </recommendedName>
</protein>
<proteinExistence type="predicted"/>